<proteinExistence type="predicted"/>
<sequence>MVLTLQHILIALIQFFRRGQQVFLRGEDPLSHSDAFQDALLRLASITEASSLRDVIKEVLEAVLPKVESVFIYLLDVESGRLLCDNPPHALLAEGKLR</sequence>
<evidence type="ECO:0000313" key="2">
    <source>
        <dbReference type="Proteomes" id="UP000261540"/>
    </source>
</evidence>
<reference evidence="1" key="2">
    <citation type="submission" date="2025-09" db="UniProtKB">
        <authorList>
            <consortium name="Ensembl"/>
        </authorList>
    </citation>
    <scope>IDENTIFICATION</scope>
</reference>
<accession>A0A3B3QL88</accession>
<dbReference type="STRING" id="1676925.ENSPKIP00000006325"/>
<evidence type="ECO:0000313" key="1">
    <source>
        <dbReference type="Ensembl" id="ENSPKIP00000006325.1"/>
    </source>
</evidence>
<evidence type="ECO:0008006" key="3">
    <source>
        <dbReference type="Google" id="ProtNLM"/>
    </source>
</evidence>
<organism evidence="1 2">
    <name type="scientific">Paramormyrops kingsleyae</name>
    <dbReference type="NCBI Taxonomy" id="1676925"/>
    <lineage>
        <taxon>Eukaryota</taxon>
        <taxon>Metazoa</taxon>
        <taxon>Chordata</taxon>
        <taxon>Craniata</taxon>
        <taxon>Vertebrata</taxon>
        <taxon>Euteleostomi</taxon>
        <taxon>Actinopterygii</taxon>
        <taxon>Neopterygii</taxon>
        <taxon>Teleostei</taxon>
        <taxon>Osteoglossocephala</taxon>
        <taxon>Osteoglossomorpha</taxon>
        <taxon>Osteoglossiformes</taxon>
        <taxon>Mormyridae</taxon>
        <taxon>Paramormyrops</taxon>
    </lineage>
</organism>
<dbReference type="AlphaFoldDB" id="A0A3B3QL88"/>
<keyword evidence="2" id="KW-1185">Reference proteome</keyword>
<dbReference type="Ensembl" id="ENSPKIT00000030348.1">
    <property type="protein sequence ID" value="ENSPKIP00000006325.1"/>
    <property type="gene ID" value="ENSPKIG00000022651.1"/>
</dbReference>
<protein>
    <recommendedName>
        <fullName evidence="3">GAF domain-containing protein</fullName>
    </recommendedName>
</protein>
<reference evidence="1" key="1">
    <citation type="submission" date="2025-08" db="UniProtKB">
        <authorList>
            <consortium name="Ensembl"/>
        </authorList>
    </citation>
    <scope>IDENTIFICATION</scope>
</reference>
<name>A0A3B3QL88_9TELE</name>
<dbReference type="GeneTree" id="ENSGT00940000174692"/>
<dbReference type="Proteomes" id="UP000261540">
    <property type="component" value="Unplaced"/>
</dbReference>